<reference evidence="1" key="1">
    <citation type="submission" date="2021-06" db="EMBL/GenBank/DDBJ databases">
        <title>An adapted protocol for Saccharibacteria cultivation: two new species join this phylum of Candidate Phyla Radiations.</title>
        <authorList>
            <person name="Ibrahim A."/>
            <person name="Maatouk M."/>
            <person name="Zgheib R."/>
            <person name="Haddad G."/>
            <person name="Bou Khalil J."/>
            <person name="Raoult D."/>
            <person name="Bittar F."/>
        </authorList>
    </citation>
    <scope>NUCLEOTIDE SEQUENCE</scope>
    <source>
        <strain evidence="1">IHU1</strain>
    </source>
</reference>
<dbReference type="EMBL" id="CP076460">
    <property type="protein sequence ID" value="QWQ32725.1"/>
    <property type="molecule type" value="Genomic_DNA"/>
</dbReference>
<organism evidence="1 2">
    <name type="scientific">Candidatus Minimicrobia naudis</name>
    <dbReference type="NCBI Taxonomy" id="2841263"/>
    <lineage>
        <taxon>Bacteria</taxon>
        <taxon>Candidatus Saccharimonadota</taxon>
        <taxon>Candidatus Saccharimonadota incertae sedis</taxon>
        <taxon>Candidatus Minimicrobia</taxon>
    </lineage>
</organism>
<evidence type="ECO:0000313" key="1">
    <source>
        <dbReference type="EMBL" id="QWQ32725.1"/>
    </source>
</evidence>
<dbReference type="AlphaFoldDB" id="A0A8F1MCT2"/>
<evidence type="ECO:0000313" key="2">
    <source>
        <dbReference type="Proteomes" id="UP000679129"/>
    </source>
</evidence>
<gene>
    <name evidence="1" type="ORF">KOY48_02830</name>
</gene>
<name>A0A8F1MCT2_9BACT</name>
<sequence length="130" mass="14340">MSLGSLGFRFEGNKATARNDASVKEIREFLKKENEQSGCKDNNGAASVIAHSQDEKQLLLGYGCGNSAARMFAVKQDGGWKAISPTNQFNLFNIPSCKMVDENNISNEIAPVCQNEKKIGDNLSYDYKIR</sequence>
<proteinExistence type="predicted"/>
<protein>
    <submittedName>
        <fullName evidence="1">Uncharacterized protein</fullName>
    </submittedName>
</protein>
<accession>A0A8F1MCT2</accession>
<dbReference type="KEGG" id="mnd:KOY48_02830"/>
<keyword evidence="2" id="KW-1185">Reference proteome</keyword>
<dbReference type="Proteomes" id="UP000679129">
    <property type="component" value="Chromosome"/>
</dbReference>